<evidence type="ECO:0000313" key="5">
    <source>
        <dbReference type="Proteomes" id="UP000014197"/>
    </source>
</evidence>
<organism evidence="2 4">
    <name type="scientific">Enterococcus haemoperoxidus ATCC BAA-382</name>
    <dbReference type="NCBI Taxonomy" id="1158608"/>
    <lineage>
        <taxon>Bacteria</taxon>
        <taxon>Bacillati</taxon>
        <taxon>Bacillota</taxon>
        <taxon>Bacilli</taxon>
        <taxon>Lactobacillales</taxon>
        <taxon>Enterococcaceae</taxon>
        <taxon>Enterococcus</taxon>
    </lineage>
</organism>
<feature type="signal peptide" evidence="1">
    <location>
        <begin position="1"/>
        <end position="29"/>
    </location>
</feature>
<protein>
    <recommendedName>
        <fullName evidence="6">WxL domain-containing protein</fullName>
    </recommendedName>
</protein>
<sequence length="329" mass="36314">MKKFIKLNSLVLLVGIGLTAVTPSAVVFANEAFVEGINENVTLDDVDFSAQIKNDCKDLGFTLSYNKTANKEITDLERISDPQSSRLDPFSLTIEPFSIKLNDDMVIQDGEFVDANQAVLINDTKQDQRLSSSTFVYSQSDSVTTQTTHNAGISIDTSAEMKFPFVSGSISMDVRYDFGHSNSVVSTVEKSWSVPAQTLLVPAGHTYKLQWLLTVGKASGTTNASNKVSAHIPYALKDNVITATYPIGDAIDEQERLVNILRSSAYQWTEREKWKRVDDSHALRVLADSKFKAKIGTQLLLEVSDITDGKEVLIETIPMNVIPKVVQKQ</sequence>
<dbReference type="Gene3D" id="2.170.15.10">
    <property type="entry name" value="Proaerolysin, chain A, domain 3"/>
    <property type="match status" value="1"/>
</dbReference>
<reference evidence="2 4" key="1">
    <citation type="submission" date="2013-02" db="EMBL/GenBank/DDBJ databases">
        <title>The Genome Sequence of Enterococcus haemoperoxidus BAA-382.</title>
        <authorList>
            <consortium name="The Broad Institute Genome Sequencing Platform"/>
            <consortium name="The Broad Institute Genome Sequencing Center for Infectious Disease"/>
            <person name="Earl A.M."/>
            <person name="Gilmore M.S."/>
            <person name="Lebreton F."/>
            <person name="Walker B."/>
            <person name="Young S.K."/>
            <person name="Zeng Q."/>
            <person name="Gargeya S."/>
            <person name="Fitzgerald M."/>
            <person name="Haas B."/>
            <person name="Abouelleil A."/>
            <person name="Alvarado L."/>
            <person name="Arachchi H.M."/>
            <person name="Berlin A.M."/>
            <person name="Chapman S.B."/>
            <person name="Dewar J."/>
            <person name="Goldberg J."/>
            <person name="Griggs A."/>
            <person name="Gujja S."/>
            <person name="Hansen M."/>
            <person name="Howarth C."/>
            <person name="Imamovic A."/>
            <person name="Larimer J."/>
            <person name="McCowan C."/>
            <person name="Murphy C."/>
            <person name="Neiman D."/>
            <person name="Pearson M."/>
            <person name="Priest M."/>
            <person name="Roberts A."/>
            <person name="Saif S."/>
            <person name="Shea T."/>
            <person name="Sisk P."/>
            <person name="Sykes S."/>
            <person name="Wortman J."/>
            <person name="Nusbaum C."/>
            <person name="Birren B."/>
        </authorList>
    </citation>
    <scope>NUCLEOTIDE SEQUENCE [LARGE SCALE GENOMIC DNA]</scope>
    <source>
        <strain evidence="2 4">ATCC BAA-382</strain>
    </source>
</reference>
<dbReference type="Proteomes" id="UP000014197">
    <property type="component" value="Unassembled WGS sequence"/>
</dbReference>
<dbReference type="InterPro" id="IPR004991">
    <property type="entry name" value="Aerolysin-like"/>
</dbReference>
<dbReference type="EMBL" id="AJAR01000012">
    <property type="protein sequence ID" value="EOH98566.1"/>
    <property type="molecule type" value="Genomic_DNA"/>
</dbReference>
<feature type="chain" id="PRO_5004356556" description="WxL domain-containing protein" evidence="1">
    <location>
        <begin position="30"/>
        <end position="329"/>
    </location>
</feature>
<dbReference type="AlphaFoldDB" id="R2T0I9"/>
<proteinExistence type="predicted"/>
<evidence type="ECO:0008006" key="6">
    <source>
        <dbReference type="Google" id="ProtNLM"/>
    </source>
</evidence>
<dbReference type="PATRIC" id="fig|1158608.3.peg.1137"/>
<evidence type="ECO:0000313" key="3">
    <source>
        <dbReference type="EMBL" id="EOT62251.1"/>
    </source>
</evidence>
<dbReference type="SUPFAM" id="SSF56973">
    <property type="entry name" value="Aerolisin/ETX pore-forming domain"/>
    <property type="match status" value="1"/>
</dbReference>
<comment type="caution">
    <text evidence="2">The sequence shown here is derived from an EMBL/GenBank/DDBJ whole genome shotgun (WGS) entry which is preliminary data.</text>
</comment>
<name>R2T0I9_9ENTE</name>
<dbReference type="EMBL" id="ASVY01000002">
    <property type="protein sequence ID" value="EOT62251.1"/>
    <property type="molecule type" value="Genomic_DNA"/>
</dbReference>
<reference evidence="3 5" key="2">
    <citation type="submission" date="2013-03" db="EMBL/GenBank/DDBJ databases">
        <title>The Genome Sequence of Enterococcus haemoperoxidus BAA-382 (PacBio/Illumina hybrid assembly).</title>
        <authorList>
            <consortium name="The Broad Institute Genomics Platform"/>
            <consortium name="The Broad Institute Genome Sequencing Center for Infectious Disease"/>
            <person name="Earl A."/>
            <person name="Russ C."/>
            <person name="Gilmore M."/>
            <person name="Surin D."/>
            <person name="Walker B."/>
            <person name="Young S."/>
            <person name="Zeng Q."/>
            <person name="Gargeya S."/>
            <person name="Fitzgerald M."/>
            <person name="Haas B."/>
            <person name="Abouelleil A."/>
            <person name="Allen A.W."/>
            <person name="Alvarado L."/>
            <person name="Arachchi H.M."/>
            <person name="Berlin A.M."/>
            <person name="Chapman S.B."/>
            <person name="Gainer-Dewar J."/>
            <person name="Goldberg J."/>
            <person name="Griggs A."/>
            <person name="Gujja S."/>
            <person name="Hansen M."/>
            <person name="Howarth C."/>
            <person name="Imamovic A."/>
            <person name="Ireland A."/>
            <person name="Larimer J."/>
            <person name="McCowan C."/>
            <person name="Murphy C."/>
            <person name="Pearson M."/>
            <person name="Poon T.W."/>
            <person name="Priest M."/>
            <person name="Roberts A."/>
            <person name="Saif S."/>
            <person name="Shea T."/>
            <person name="Sisk P."/>
            <person name="Sykes S."/>
            <person name="Wortman J."/>
            <person name="Nusbaum C."/>
            <person name="Birren B."/>
        </authorList>
    </citation>
    <scope>NUCLEOTIDE SEQUENCE [LARGE SCALE GENOMIC DNA]</scope>
    <source>
        <strain evidence="3 5">ATCC BAA-382</strain>
    </source>
</reference>
<keyword evidence="1" id="KW-0732">Signal</keyword>
<evidence type="ECO:0000256" key="1">
    <source>
        <dbReference type="SAM" id="SignalP"/>
    </source>
</evidence>
<evidence type="ECO:0000313" key="4">
    <source>
        <dbReference type="Proteomes" id="UP000013858"/>
    </source>
</evidence>
<keyword evidence="5" id="KW-1185">Reference proteome</keyword>
<dbReference type="RefSeq" id="WP_010761370.1">
    <property type="nucleotide sequence ID" value="NZ_KB946315.1"/>
</dbReference>
<dbReference type="eggNOG" id="ENOG50322N2">
    <property type="taxonomic scope" value="Bacteria"/>
</dbReference>
<dbReference type="CDD" id="cd20223">
    <property type="entry name" value="PFM_epsilon-toxin-like"/>
    <property type="match status" value="1"/>
</dbReference>
<gene>
    <name evidence="3" type="ORF">I583_01251</name>
    <name evidence="2" type="ORF">UAW_01162</name>
</gene>
<evidence type="ECO:0000313" key="2">
    <source>
        <dbReference type="EMBL" id="EOH98566.1"/>
    </source>
</evidence>
<accession>R2T0I9</accession>
<dbReference type="Pfam" id="PF03318">
    <property type="entry name" value="ETX_MTX2"/>
    <property type="match status" value="1"/>
</dbReference>
<dbReference type="Proteomes" id="UP000013858">
    <property type="component" value="Unassembled WGS sequence"/>
</dbReference>